<comment type="subunit">
    <text evidence="9">The complex comprises the extracytoplasmic solute receptor protein and the two transmembrane proteins.</text>
</comment>
<keyword evidence="5 9" id="KW-0812">Transmembrane</keyword>
<feature type="transmembrane region" description="Helical" evidence="9">
    <location>
        <begin position="29"/>
        <end position="50"/>
    </location>
</feature>
<dbReference type="InterPro" id="IPR007387">
    <property type="entry name" value="TRAP_DctQ"/>
</dbReference>
<comment type="subcellular location">
    <subcellularLocation>
        <location evidence="1 9">Cell inner membrane</location>
        <topology evidence="1 9">Multi-pass membrane protein</topology>
    </subcellularLocation>
</comment>
<feature type="transmembrane region" description="Helical" evidence="9">
    <location>
        <begin position="62"/>
        <end position="80"/>
    </location>
</feature>
<evidence type="ECO:0000256" key="7">
    <source>
        <dbReference type="ARBA" id="ARBA00023136"/>
    </source>
</evidence>
<keyword evidence="6 9" id="KW-1133">Transmembrane helix</keyword>
<sequence length="174" mass="18952">MDARPLRHRAEAAGMSAGLRRALGQADELIAVLALLVTVAAVGWGVVTRYVTSQPAVWSSEVAAIAFAWLTFFGASACFRHNAHPSIDMLVQRLPPGPQRWVRLGVDLLVAGFLAYFCWLGVEFSLAAWDNPTAVLRLPMTVVYAPVTLATAMMLARHLSNMRRPLALPERAMA</sequence>
<evidence type="ECO:0000256" key="6">
    <source>
        <dbReference type="ARBA" id="ARBA00022989"/>
    </source>
</evidence>
<feature type="transmembrane region" description="Helical" evidence="9">
    <location>
        <begin position="101"/>
        <end position="122"/>
    </location>
</feature>
<evidence type="ECO:0000256" key="1">
    <source>
        <dbReference type="ARBA" id="ARBA00004429"/>
    </source>
</evidence>
<proteinExistence type="inferred from homology"/>
<organism evidence="11 12">
    <name type="scientific">Roseicella frigidaeris</name>
    <dbReference type="NCBI Taxonomy" id="2230885"/>
    <lineage>
        <taxon>Bacteria</taxon>
        <taxon>Pseudomonadati</taxon>
        <taxon>Pseudomonadota</taxon>
        <taxon>Alphaproteobacteria</taxon>
        <taxon>Acetobacterales</taxon>
        <taxon>Roseomonadaceae</taxon>
        <taxon>Roseicella</taxon>
    </lineage>
</organism>
<keyword evidence="12" id="KW-1185">Reference proteome</keyword>
<dbReference type="PANTHER" id="PTHR35011">
    <property type="entry name" value="2,3-DIKETO-L-GULONATE TRAP TRANSPORTER SMALL PERMEASE PROTEIN YIAM"/>
    <property type="match status" value="1"/>
</dbReference>
<keyword evidence="7 9" id="KW-0472">Membrane</keyword>
<protein>
    <recommendedName>
        <fullName evidence="9">TRAP transporter small permease protein</fullName>
    </recommendedName>
</protein>
<dbReference type="OrthoDB" id="9794346at2"/>
<comment type="function">
    <text evidence="9">Part of the tripartite ATP-independent periplasmic (TRAP) transport system.</text>
</comment>
<evidence type="ECO:0000313" key="12">
    <source>
        <dbReference type="Proteomes" id="UP000249065"/>
    </source>
</evidence>
<dbReference type="Proteomes" id="UP000249065">
    <property type="component" value="Unassembled WGS sequence"/>
</dbReference>
<dbReference type="GO" id="GO:0005886">
    <property type="term" value="C:plasma membrane"/>
    <property type="evidence" value="ECO:0007669"/>
    <property type="project" value="UniProtKB-SubCell"/>
</dbReference>
<keyword evidence="2 9" id="KW-0813">Transport</keyword>
<evidence type="ECO:0000256" key="2">
    <source>
        <dbReference type="ARBA" id="ARBA00022448"/>
    </source>
</evidence>
<evidence type="ECO:0000256" key="8">
    <source>
        <dbReference type="ARBA" id="ARBA00038436"/>
    </source>
</evidence>
<comment type="caution">
    <text evidence="11">The sequence shown here is derived from an EMBL/GenBank/DDBJ whole genome shotgun (WGS) entry which is preliminary data.</text>
</comment>
<dbReference type="AlphaFoldDB" id="A0A327M3R5"/>
<evidence type="ECO:0000256" key="5">
    <source>
        <dbReference type="ARBA" id="ARBA00022692"/>
    </source>
</evidence>
<comment type="similarity">
    <text evidence="8 9">Belongs to the TRAP transporter small permease family.</text>
</comment>
<keyword evidence="3" id="KW-1003">Cell membrane</keyword>
<keyword evidence="4 9" id="KW-0997">Cell inner membrane</keyword>
<dbReference type="GO" id="GO:0015740">
    <property type="term" value="P:C4-dicarboxylate transport"/>
    <property type="evidence" value="ECO:0007669"/>
    <property type="project" value="TreeGrafter"/>
</dbReference>
<dbReference type="Pfam" id="PF04290">
    <property type="entry name" value="DctQ"/>
    <property type="match status" value="1"/>
</dbReference>
<evidence type="ECO:0000259" key="10">
    <source>
        <dbReference type="Pfam" id="PF04290"/>
    </source>
</evidence>
<accession>A0A327M3R5</accession>
<evidence type="ECO:0000256" key="9">
    <source>
        <dbReference type="RuleBase" id="RU369079"/>
    </source>
</evidence>
<reference evidence="12" key="1">
    <citation type="submission" date="2018-06" db="EMBL/GenBank/DDBJ databases">
        <authorList>
            <person name="Khan S.A."/>
        </authorList>
    </citation>
    <scope>NUCLEOTIDE SEQUENCE [LARGE SCALE GENOMIC DNA]</scope>
    <source>
        <strain evidence="12">DB-1506</strain>
    </source>
</reference>
<gene>
    <name evidence="11" type="ORF">DOO78_16795</name>
</gene>
<evidence type="ECO:0000313" key="11">
    <source>
        <dbReference type="EMBL" id="RAI57901.1"/>
    </source>
</evidence>
<dbReference type="PANTHER" id="PTHR35011:SF11">
    <property type="entry name" value="TRAP TRANSPORTER SMALL PERMEASE PROTEIN"/>
    <property type="match status" value="1"/>
</dbReference>
<dbReference type="GO" id="GO:0022857">
    <property type="term" value="F:transmembrane transporter activity"/>
    <property type="evidence" value="ECO:0007669"/>
    <property type="project" value="UniProtKB-UniRule"/>
</dbReference>
<evidence type="ECO:0000256" key="4">
    <source>
        <dbReference type="ARBA" id="ARBA00022519"/>
    </source>
</evidence>
<feature type="domain" description="Tripartite ATP-independent periplasmic transporters DctQ component" evidence="10">
    <location>
        <begin position="39"/>
        <end position="166"/>
    </location>
</feature>
<evidence type="ECO:0000256" key="3">
    <source>
        <dbReference type="ARBA" id="ARBA00022475"/>
    </source>
</evidence>
<feature type="transmembrane region" description="Helical" evidence="9">
    <location>
        <begin position="134"/>
        <end position="156"/>
    </location>
</feature>
<dbReference type="InterPro" id="IPR055348">
    <property type="entry name" value="DctQ"/>
</dbReference>
<name>A0A327M3R5_9PROT</name>
<dbReference type="EMBL" id="QLIX01000013">
    <property type="protein sequence ID" value="RAI57901.1"/>
    <property type="molecule type" value="Genomic_DNA"/>
</dbReference>